<dbReference type="PANTHER" id="PTHR27005">
    <property type="entry name" value="WALL-ASSOCIATED RECEPTOR KINASE-LIKE 21"/>
    <property type="match status" value="1"/>
</dbReference>
<dbReference type="Proteomes" id="UP001428341">
    <property type="component" value="Unassembled WGS sequence"/>
</dbReference>
<dbReference type="InterPro" id="IPR045274">
    <property type="entry name" value="WAK-like"/>
</dbReference>
<sequence length="366" mass="41273">MIHDPFVGDGKLAYKSMMRLCYISTGNMLSSLSLKRKSSGEAADSNMVRNEKLLLQKLIATFNGKRNPIRAFSAKDLKKATNNYDLHKVIQSDTSYRLFEGTLVDQDRPISVMKFHDNSTLEDVEYCFNNIVFSSQMKHKNILKLIGCCLETELPTLVFESVKYGTLRGFSFASLLIAPRIKIAMEIANAVAYLHVGFDRPIVFRCIKASNVLLDENYSAKLHDFSLSVSIPEGETHVREEFIKGVIGFIAPEYCTTSSFNEMCDVYSFGAFLCELLTGCNVLEFKGNGNDDDLTVLEYAKKSIENNRFGAIVDPIFDEENSFPGKEEKLQALGQLMYKCLSESPEHRPLMVDVAKQLRKMYLSVV</sequence>
<dbReference type="Pfam" id="PF07714">
    <property type="entry name" value="PK_Tyr_Ser-Thr"/>
    <property type="match status" value="1"/>
</dbReference>
<dbReference type="GO" id="GO:0005524">
    <property type="term" value="F:ATP binding"/>
    <property type="evidence" value="ECO:0007669"/>
    <property type="project" value="UniProtKB-KW"/>
</dbReference>
<accession>A0AAP0MLA2</accession>
<proteinExistence type="predicted"/>
<dbReference type="EMBL" id="JBCGBO010000003">
    <property type="protein sequence ID" value="KAK9215561.1"/>
    <property type="molecule type" value="Genomic_DNA"/>
</dbReference>
<dbReference type="PROSITE" id="PS50011">
    <property type="entry name" value="PROTEIN_KINASE_DOM"/>
    <property type="match status" value="1"/>
</dbReference>
<dbReference type="PANTHER" id="PTHR27005:SF467">
    <property type="entry name" value="PROTEIN KINASE, PUTATIVE-RELATED"/>
    <property type="match status" value="1"/>
</dbReference>
<gene>
    <name evidence="4" type="ORF">WN944_007566</name>
</gene>
<dbReference type="Gene3D" id="1.10.510.10">
    <property type="entry name" value="Transferase(Phosphotransferase) domain 1"/>
    <property type="match status" value="1"/>
</dbReference>
<dbReference type="Gene3D" id="3.30.200.20">
    <property type="entry name" value="Phosphorylase Kinase, domain 1"/>
    <property type="match status" value="1"/>
</dbReference>
<evidence type="ECO:0000256" key="1">
    <source>
        <dbReference type="ARBA" id="ARBA00022741"/>
    </source>
</evidence>
<dbReference type="GO" id="GO:0007166">
    <property type="term" value="P:cell surface receptor signaling pathway"/>
    <property type="evidence" value="ECO:0007669"/>
    <property type="project" value="InterPro"/>
</dbReference>
<dbReference type="AlphaFoldDB" id="A0AAP0MLA2"/>
<evidence type="ECO:0000259" key="3">
    <source>
        <dbReference type="PROSITE" id="PS50011"/>
    </source>
</evidence>
<dbReference type="InterPro" id="IPR011009">
    <property type="entry name" value="Kinase-like_dom_sf"/>
</dbReference>
<feature type="domain" description="Protein kinase" evidence="3">
    <location>
        <begin position="84"/>
        <end position="363"/>
    </location>
</feature>
<evidence type="ECO:0000313" key="5">
    <source>
        <dbReference type="Proteomes" id="UP001428341"/>
    </source>
</evidence>
<keyword evidence="5" id="KW-1185">Reference proteome</keyword>
<evidence type="ECO:0000256" key="2">
    <source>
        <dbReference type="ARBA" id="ARBA00022840"/>
    </source>
</evidence>
<dbReference type="InterPro" id="IPR000719">
    <property type="entry name" value="Prot_kinase_dom"/>
</dbReference>
<organism evidence="4 5">
    <name type="scientific">Citrus x changshan-huyou</name>
    <dbReference type="NCBI Taxonomy" id="2935761"/>
    <lineage>
        <taxon>Eukaryota</taxon>
        <taxon>Viridiplantae</taxon>
        <taxon>Streptophyta</taxon>
        <taxon>Embryophyta</taxon>
        <taxon>Tracheophyta</taxon>
        <taxon>Spermatophyta</taxon>
        <taxon>Magnoliopsida</taxon>
        <taxon>eudicotyledons</taxon>
        <taxon>Gunneridae</taxon>
        <taxon>Pentapetalae</taxon>
        <taxon>rosids</taxon>
        <taxon>malvids</taxon>
        <taxon>Sapindales</taxon>
        <taxon>Rutaceae</taxon>
        <taxon>Aurantioideae</taxon>
        <taxon>Citrus</taxon>
    </lineage>
</organism>
<comment type="caution">
    <text evidence="4">The sequence shown here is derived from an EMBL/GenBank/DDBJ whole genome shotgun (WGS) entry which is preliminary data.</text>
</comment>
<dbReference type="InterPro" id="IPR001245">
    <property type="entry name" value="Ser-Thr/Tyr_kinase_cat_dom"/>
</dbReference>
<name>A0AAP0MLA2_9ROSI</name>
<protein>
    <recommendedName>
        <fullName evidence="3">Protein kinase domain-containing protein</fullName>
    </recommendedName>
</protein>
<keyword evidence="1" id="KW-0547">Nucleotide-binding</keyword>
<dbReference type="GO" id="GO:0004674">
    <property type="term" value="F:protein serine/threonine kinase activity"/>
    <property type="evidence" value="ECO:0007669"/>
    <property type="project" value="TreeGrafter"/>
</dbReference>
<keyword evidence="2" id="KW-0067">ATP-binding</keyword>
<reference evidence="4 5" key="1">
    <citation type="submission" date="2024-05" db="EMBL/GenBank/DDBJ databases">
        <title>Haplotype-resolved chromosome-level genome assembly of Huyou (Citrus changshanensis).</title>
        <authorList>
            <person name="Miao C."/>
            <person name="Chen W."/>
            <person name="Wu Y."/>
            <person name="Wang L."/>
            <person name="Zhao S."/>
            <person name="Grierson D."/>
            <person name="Xu C."/>
            <person name="Chen K."/>
        </authorList>
    </citation>
    <scope>NUCLEOTIDE SEQUENCE [LARGE SCALE GENOMIC DNA]</scope>
    <source>
        <strain evidence="4">01-14</strain>
        <tissue evidence="4">Leaf</tissue>
    </source>
</reference>
<evidence type="ECO:0000313" key="4">
    <source>
        <dbReference type="EMBL" id="KAK9215561.1"/>
    </source>
</evidence>
<dbReference type="GO" id="GO:0005886">
    <property type="term" value="C:plasma membrane"/>
    <property type="evidence" value="ECO:0007669"/>
    <property type="project" value="TreeGrafter"/>
</dbReference>
<dbReference type="SUPFAM" id="SSF56112">
    <property type="entry name" value="Protein kinase-like (PK-like)"/>
    <property type="match status" value="1"/>
</dbReference>